<dbReference type="Gene3D" id="3.90.550.50">
    <property type="match status" value="1"/>
</dbReference>
<evidence type="ECO:0000313" key="11">
    <source>
        <dbReference type="Ensembl" id="ENSPMGP00000022545.1"/>
    </source>
</evidence>
<protein>
    <recommendedName>
        <fullName evidence="10">Hexosyltransferase</fullName>
        <ecNumber evidence="10">2.4.1.-</ecNumber>
    </recommendedName>
</protein>
<comment type="similarity">
    <text evidence="2 10">Belongs to the glycosyltransferase 31 family.</text>
</comment>
<dbReference type="PANTHER" id="PTHR11214:SF234">
    <property type="entry name" value="HEXOSYLTRANSFERASE"/>
    <property type="match status" value="1"/>
</dbReference>
<dbReference type="Proteomes" id="UP000261520">
    <property type="component" value="Unplaced"/>
</dbReference>
<comment type="subcellular location">
    <subcellularLocation>
        <location evidence="1 10">Golgi apparatus membrane</location>
        <topology evidence="1 10">Single-pass type II membrane protein</topology>
    </subcellularLocation>
</comment>
<keyword evidence="6 10" id="KW-0735">Signal-anchor</keyword>
<evidence type="ECO:0000256" key="10">
    <source>
        <dbReference type="RuleBase" id="RU363063"/>
    </source>
</evidence>
<keyword evidence="12" id="KW-1185">Reference proteome</keyword>
<evidence type="ECO:0000256" key="2">
    <source>
        <dbReference type="ARBA" id="ARBA00008661"/>
    </source>
</evidence>
<dbReference type="GO" id="GO:0030311">
    <property type="term" value="P:poly-N-acetyllactosamine biosynthetic process"/>
    <property type="evidence" value="ECO:0007669"/>
    <property type="project" value="TreeGrafter"/>
</dbReference>
<dbReference type="GO" id="GO:0006493">
    <property type="term" value="P:protein O-linked glycosylation"/>
    <property type="evidence" value="ECO:0007669"/>
    <property type="project" value="TreeGrafter"/>
</dbReference>
<evidence type="ECO:0000256" key="5">
    <source>
        <dbReference type="ARBA" id="ARBA00022692"/>
    </source>
</evidence>
<evidence type="ECO:0000256" key="6">
    <source>
        <dbReference type="ARBA" id="ARBA00022968"/>
    </source>
</evidence>
<feature type="transmembrane region" description="Helical" evidence="10">
    <location>
        <begin position="6"/>
        <end position="26"/>
    </location>
</feature>
<dbReference type="AlphaFoldDB" id="A0A3B4B0N0"/>
<dbReference type="PANTHER" id="PTHR11214">
    <property type="entry name" value="BETA-1,3-N-ACETYLGLUCOSAMINYLTRANSFERASE"/>
    <property type="match status" value="1"/>
</dbReference>
<evidence type="ECO:0000256" key="4">
    <source>
        <dbReference type="ARBA" id="ARBA00022679"/>
    </source>
</evidence>
<dbReference type="GO" id="GO:0000139">
    <property type="term" value="C:Golgi membrane"/>
    <property type="evidence" value="ECO:0007669"/>
    <property type="project" value="UniProtKB-SubCell"/>
</dbReference>
<dbReference type="Pfam" id="PF01762">
    <property type="entry name" value="Galactosyl_T"/>
    <property type="match status" value="1"/>
</dbReference>
<dbReference type="EC" id="2.4.1.-" evidence="10"/>
<dbReference type="STRING" id="409849.ENSPMGP00000022545"/>
<proteinExistence type="inferred from homology"/>
<name>A0A3B4B0N0_9GOBI</name>
<evidence type="ECO:0000256" key="9">
    <source>
        <dbReference type="ARBA" id="ARBA00023136"/>
    </source>
</evidence>
<sequence length="437" mass="50367">LSKIIILLLIIILIILILLLLIIIIINKNMHLIYSRGSTPKVFWNKKKERALWNKLQKKVDLQLNPILHPGAPQTAPDTSLLSQSLSELKDSAGHSLLTEQLQYHVSLMSRRQYPVLLQPRGQCGAGDAQERGHTLLLLAIKTSALNYRYRQAIRQSWGQAGWVSPQRSMGEGRGAYVRRLFLLGTVHSPDLRNRTSDLLHLESRHYGDMLQWDMWDSPLNGTMQRLLFWSWFRDICGHTDFVLEGDDQVFVNTPALVSLLQEQLDKPCSHLQDFMMGNVVSRRQPERILHSQEFIPESFYRGWYPPFTRGEGRVFSALLLERLFLVSNRVHLFPIEQVYVGICMFHLNLSPTHHPAVLPSDWTKEQEEEPCAVHKVLLLRTHSHTHMLQLWERSNTHTGPCANSTVPPLTTRGIKVTTGAKKHVWLQSWHSLWKNL</sequence>
<organism evidence="11 12">
    <name type="scientific">Periophthalmus magnuspinnatus</name>
    <dbReference type="NCBI Taxonomy" id="409849"/>
    <lineage>
        <taxon>Eukaryota</taxon>
        <taxon>Metazoa</taxon>
        <taxon>Chordata</taxon>
        <taxon>Craniata</taxon>
        <taxon>Vertebrata</taxon>
        <taxon>Euteleostomi</taxon>
        <taxon>Actinopterygii</taxon>
        <taxon>Neopterygii</taxon>
        <taxon>Teleostei</taxon>
        <taxon>Neoteleostei</taxon>
        <taxon>Acanthomorphata</taxon>
        <taxon>Gobiaria</taxon>
        <taxon>Gobiiformes</taxon>
        <taxon>Gobioidei</taxon>
        <taxon>Gobiidae</taxon>
        <taxon>Oxudercinae</taxon>
        <taxon>Periophthalmus</taxon>
    </lineage>
</organism>
<dbReference type="GO" id="GO:0008194">
    <property type="term" value="F:UDP-glycosyltransferase activity"/>
    <property type="evidence" value="ECO:0007669"/>
    <property type="project" value="TreeGrafter"/>
</dbReference>
<reference evidence="11" key="2">
    <citation type="submission" date="2025-09" db="UniProtKB">
        <authorList>
            <consortium name="Ensembl"/>
        </authorList>
    </citation>
    <scope>IDENTIFICATION</scope>
</reference>
<dbReference type="GO" id="GO:0016758">
    <property type="term" value="F:hexosyltransferase activity"/>
    <property type="evidence" value="ECO:0007669"/>
    <property type="project" value="InterPro"/>
</dbReference>
<evidence type="ECO:0000313" key="12">
    <source>
        <dbReference type="Proteomes" id="UP000261520"/>
    </source>
</evidence>
<accession>A0A3B4B0N0</accession>
<reference evidence="11" key="1">
    <citation type="submission" date="2025-08" db="UniProtKB">
        <authorList>
            <consortium name="Ensembl"/>
        </authorList>
    </citation>
    <scope>IDENTIFICATION</scope>
</reference>
<evidence type="ECO:0000256" key="7">
    <source>
        <dbReference type="ARBA" id="ARBA00022989"/>
    </source>
</evidence>
<keyword evidence="9 10" id="KW-0472">Membrane</keyword>
<keyword evidence="3 10" id="KW-0328">Glycosyltransferase</keyword>
<keyword evidence="5 10" id="KW-0812">Transmembrane</keyword>
<dbReference type="InterPro" id="IPR002659">
    <property type="entry name" value="Glyco_trans_31"/>
</dbReference>
<keyword evidence="4" id="KW-0808">Transferase</keyword>
<evidence type="ECO:0000256" key="8">
    <source>
        <dbReference type="ARBA" id="ARBA00023034"/>
    </source>
</evidence>
<evidence type="ECO:0000256" key="1">
    <source>
        <dbReference type="ARBA" id="ARBA00004323"/>
    </source>
</evidence>
<evidence type="ECO:0000256" key="3">
    <source>
        <dbReference type="ARBA" id="ARBA00022676"/>
    </source>
</evidence>
<keyword evidence="8 10" id="KW-0333">Golgi apparatus</keyword>
<keyword evidence="7 10" id="KW-1133">Transmembrane helix</keyword>
<dbReference type="Ensembl" id="ENSPMGT00000024014.1">
    <property type="protein sequence ID" value="ENSPMGP00000022545.1"/>
    <property type="gene ID" value="ENSPMGG00000018250.1"/>
</dbReference>